<dbReference type="AlphaFoldDB" id="A0A6V7VND0"/>
<evidence type="ECO:0000313" key="4">
    <source>
        <dbReference type="Proteomes" id="UP000580250"/>
    </source>
</evidence>
<dbReference type="PANTHER" id="PTHR19290:SF164">
    <property type="entry name" value="BHLH DOMAIN-CONTAINING PROTEIN"/>
    <property type="match status" value="1"/>
</dbReference>
<feature type="region of interest" description="Disordered" evidence="1">
    <location>
        <begin position="290"/>
        <end position="318"/>
    </location>
</feature>
<dbReference type="SMART" id="SM00353">
    <property type="entry name" value="HLH"/>
    <property type="match status" value="1"/>
</dbReference>
<dbReference type="GO" id="GO:0005634">
    <property type="term" value="C:nucleus"/>
    <property type="evidence" value="ECO:0007669"/>
    <property type="project" value="TreeGrafter"/>
</dbReference>
<sequence>MEITSKTPNNSSSFLSNLSKNIEQTNNPNNQIDISKIFTNSSIISMIPSSSSELNILELNKESPLNNNKKLQQNKLSEPINGKRNFAQLAKEKIEPYVRKRHNSGSSSERSRKRLNNLNEEEQNILRTNINSRERKRMHDINVELDELRRVLPYTDIFQQQKEQNDEKQSKQQFKQNNARKLSKINTIILATNWIRHLNKELLHLKSENKSLKEQFKNNKMSEENEGNNFEVFTSNQQQQQTNSNNNLLIQPQQPSISLQRPLQQNLLFQPLFFQNCPQLNETLNNKIEELPNSSQNGRRKYQKKNQGQLKNSQESSNINEEADHQLITTNHFVENFASVQQLLALGIQTNRFPLPIFQDQHTQNCTPLIPTSKSLPLLLLQLQTIIF</sequence>
<dbReference type="Pfam" id="PF00010">
    <property type="entry name" value="HLH"/>
    <property type="match status" value="1"/>
</dbReference>
<dbReference type="CDD" id="cd11390">
    <property type="entry name" value="bHLH_TS"/>
    <property type="match status" value="1"/>
</dbReference>
<dbReference type="PROSITE" id="PS50888">
    <property type="entry name" value="BHLH"/>
    <property type="match status" value="1"/>
</dbReference>
<dbReference type="Gene3D" id="4.10.280.10">
    <property type="entry name" value="Helix-loop-helix DNA-binding domain"/>
    <property type="match status" value="1"/>
</dbReference>
<feature type="domain" description="BHLH" evidence="2">
    <location>
        <begin position="125"/>
        <end position="198"/>
    </location>
</feature>
<feature type="compositionally biased region" description="Polar residues" evidence="1">
    <location>
        <begin position="305"/>
        <end position="318"/>
    </location>
</feature>
<dbReference type="SUPFAM" id="SSF47459">
    <property type="entry name" value="HLH, helix-loop-helix DNA-binding domain"/>
    <property type="match status" value="1"/>
</dbReference>
<evidence type="ECO:0000256" key="1">
    <source>
        <dbReference type="SAM" id="MobiDB-lite"/>
    </source>
</evidence>
<dbReference type="InterPro" id="IPR050359">
    <property type="entry name" value="bHLH_transcription_factors"/>
</dbReference>
<accession>A0A6V7VND0</accession>
<name>A0A6V7VND0_MELEN</name>
<feature type="region of interest" description="Disordered" evidence="1">
    <location>
        <begin position="98"/>
        <end position="120"/>
    </location>
</feature>
<dbReference type="GO" id="GO:0045944">
    <property type="term" value="P:positive regulation of transcription by RNA polymerase II"/>
    <property type="evidence" value="ECO:0007669"/>
    <property type="project" value="TreeGrafter"/>
</dbReference>
<organism evidence="3 4">
    <name type="scientific">Meloidogyne enterolobii</name>
    <name type="common">Root-knot nematode worm</name>
    <name type="synonym">Meloidogyne mayaguensis</name>
    <dbReference type="NCBI Taxonomy" id="390850"/>
    <lineage>
        <taxon>Eukaryota</taxon>
        <taxon>Metazoa</taxon>
        <taxon>Ecdysozoa</taxon>
        <taxon>Nematoda</taxon>
        <taxon>Chromadorea</taxon>
        <taxon>Rhabditida</taxon>
        <taxon>Tylenchina</taxon>
        <taxon>Tylenchomorpha</taxon>
        <taxon>Tylenchoidea</taxon>
        <taxon>Meloidogynidae</taxon>
        <taxon>Meloidogyninae</taxon>
        <taxon>Meloidogyne</taxon>
    </lineage>
</organism>
<dbReference type="GO" id="GO:0000981">
    <property type="term" value="F:DNA-binding transcription factor activity, RNA polymerase II-specific"/>
    <property type="evidence" value="ECO:0007669"/>
    <property type="project" value="TreeGrafter"/>
</dbReference>
<gene>
    <name evidence="3" type="ORF">MENT_LOCUS28317</name>
</gene>
<dbReference type="GO" id="GO:0007423">
    <property type="term" value="P:sensory organ development"/>
    <property type="evidence" value="ECO:0007669"/>
    <property type="project" value="TreeGrafter"/>
</dbReference>
<dbReference type="InterPro" id="IPR036638">
    <property type="entry name" value="HLH_DNA-bd_sf"/>
</dbReference>
<evidence type="ECO:0000259" key="2">
    <source>
        <dbReference type="PROSITE" id="PS50888"/>
    </source>
</evidence>
<dbReference type="EMBL" id="CAJEWN010000278">
    <property type="protein sequence ID" value="CAD2176500.1"/>
    <property type="molecule type" value="Genomic_DNA"/>
</dbReference>
<evidence type="ECO:0000313" key="3">
    <source>
        <dbReference type="EMBL" id="CAD2176500.1"/>
    </source>
</evidence>
<dbReference type="GO" id="GO:0061564">
    <property type="term" value="P:axon development"/>
    <property type="evidence" value="ECO:0007669"/>
    <property type="project" value="TreeGrafter"/>
</dbReference>
<dbReference type="OrthoDB" id="10011855at2759"/>
<dbReference type="GO" id="GO:0070888">
    <property type="term" value="F:E-box binding"/>
    <property type="evidence" value="ECO:0007669"/>
    <property type="project" value="TreeGrafter"/>
</dbReference>
<protein>
    <recommendedName>
        <fullName evidence="2">BHLH domain-containing protein</fullName>
    </recommendedName>
</protein>
<dbReference type="PANTHER" id="PTHR19290">
    <property type="entry name" value="BASIC HELIX-LOOP-HELIX PROTEIN NEUROGENIN-RELATED"/>
    <property type="match status" value="1"/>
</dbReference>
<dbReference type="Proteomes" id="UP000580250">
    <property type="component" value="Unassembled WGS sequence"/>
</dbReference>
<proteinExistence type="predicted"/>
<comment type="caution">
    <text evidence="3">The sequence shown here is derived from an EMBL/GenBank/DDBJ whole genome shotgun (WGS) entry which is preliminary data.</text>
</comment>
<reference evidence="3 4" key="1">
    <citation type="submission" date="2020-08" db="EMBL/GenBank/DDBJ databases">
        <authorList>
            <person name="Koutsovoulos G."/>
            <person name="Danchin GJ E."/>
        </authorList>
    </citation>
    <scope>NUCLEOTIDE SEQUENCE [LARGE SCALE GENOMIC DNA]</scope>
</reference>
<dbReference type="GO" id="GO:0046983">
    <property type="term" value="F:protein dimerization activity"/>
    <property type="evidence" value="ECO:0007669"/>
    <property type="project" value="InterPro"/>
</dbReference>
<dbReference type="InterPro" id="IPR011598">
    <property type="entry name" value="bHLH_dom"/>
</dbReference>